<keyword evidence="2" id="KW-1185">Reference proteome</keyword>
<evidence type="ECO:0000313" key="2">
    <source>
        <dbReference type="Proteomes" id="UP000501690"/>
    </source>
</evidence>
<organism evidence="1 2">
    <name type="scientific">Vigna unguiculata</name>
    <name type="common">Cowpea</name>
    <dbReference type="NCBI Taxonomy" id="3917"/>
    <lineage>
        <taxon>Eukaryota</taxon>
        <taxon>Viridiplantae</taxon>
        <taxon>Streptophyta</taxon>
        <taxon>Embryophyta</taxon>
        <taxon>Tracheophyta</taxon>
        <taxon>Spermatophyta</taxon>
        <taxon>Magnoliopsida</taxon>
        <taxon>eudicotyledons</taxon>
        <taxon>Gunneridae</taxon>
        <taxon>Pentapetalae</taxon>
        <taxon>rosids</taxon>
        <taxon>fabids</taxon>
        <taxon>Fabales</taxon>
        <taxon>Fabaceae</taxon>
        <taxon>Papilionoideae</taxon>
        <taxon>50 kb inversion clade</taxon>
        <taxon>NPAAA clade</taxon>
        <taxon>indigoferoid/millettioid clade</taxon>
        <taxon>Phaseoleae</taxon>
        <taxon>Vigna</taxon>
    </lineage>
</organism>
<dbReference type="Proteomes" id="UP000501690">
    <property type="component" value="Linkage Group LG10"/>
</dbReference>
<name>A0A4D6NF60_VIGUN</name>
<evidence type="ECO:0000313" key="1">
    <source>
        <dbReference type="EMBL" id="QCE10815.1"/>
    </source>
</evidence>
<accession>A0A4D6NF60</accession>
<protein>
    <submittedName>
        <fullName evidence="1">Uncharacterized protein</fullName>
    </submittedName>
</protein>
<proteinExistence type="predicted"/>
<dbReference type="EMBL" id="CP039354">
    <property type="protein sequence ID" value="QCE10815.1"/>
    <property type="molecule type" value="Genomic_DNA"/>
</dbReference>
<dbReference type="AlphaFoldDB" id="A0A4D6NF60"/>
<gene>
    <name evidence="1" type="ORF">DEO72_LG10g2047</name>
</gene>
<sequence length="177" mass="19174">MSFNSDLLKVILGEGDGGRGREEEVGVHGKLLDGSEVRVGNGNLNGGGSQEWGFRQSQIDDHVGFDVLDSFVGDDLLNVVLGEDGGRGGREEEVGILGSLFDGDKMWGGSREWGFRQSQIDDHVGFDVLDDLLGDDLLKVILGEDGRRGRKEEEVDIHNSLLDGDEIQVGNGHLNGW</sequence>
<reference evidence="1 2" key="1">
    <citation type="submission" date="2019-04" db="EMBL/GenBank/DDBJ databases">
        <title>An improved genome assembly and genetic linkage map for asparagus bean, Vigna unguiculata ssp. sesquipedialis.</title>
        <authorList>
            <person name="Xia Q."/>
            <person name="Zhang R."/>
            <person name="Dong Y."/>
        </authorList>
    </citation>
    <scope>NUCLEOTIDE SEQUENCE [LARGE SCALE GENOMIC DNA]</scope>
    <source>
        <tissue evidence="1">Leaf</tissue>
    </source>
</reference>